<evidence type="ECO:0000313" key="5">
    <source>
        <dbReference type="Proteomes" id="UP000694287"/>
    </source>
</evidence>
<evidence type="ECO:0000313" key="4">
    <source>
        <dbReference type="EMBL" id="MBW0137415.1"/>
    </source>
</evidence>
<gene>
    <name evidence="4" type="ORF">I4I81_24595</name>
</gene>
<keyword evidence="1 2" id="KW-0238">DNA-binding</keyword>
<comment type="caution">
    <text evidence="4">The sequence shown here is derived from an EMBL/GenBank/DDBJ whole genome shotgun (WGS) entry which is preliminary data.</text>
</comment>
<organism evidence="4 5">
    <name type="scientific">Pseudonocardia abyssalis</name>
    <dbReference type="NCBI Taxonomy" id="2792008"/>
    <lineage>
        <taxon>Bacteria</taxon>
        <taxon>Bacillati</taxon>
        <taxon>Actinomycetota</taxon>
        <taxon>Actinomycetes</taxon>
        <taxon>Pseudonocardiales</taxon>
        <taxon>Pseudonocardiaceae</taxon>
        <taxon>Pseudonocardia</taxon>
    </lineage>
</organism>
<dbReference type="EMBL" id="JADQDK010000001">
    <property type="protein sequence ID" value="MBW0137415.1"/>
    <property type="molecule type" value="Genomic_DNA"/>
</dbReference>
<feature type="DNA-binding region" description="H-T-H motif" evidence="2">
    <location>
        <begin position="24"/>
        <end position="43"/>
    </location>
</feature>
<dbReference type="PROSITE" id="PS50977">
    <property type="entry name" value="HTH_TETR_2"/>
    <property type="match status" value="1"/>
</dbReference>
<name>A0ABS6UYV1_9PSEU</name>
<dbReference type="Proteomes" id="UP000694287">
    <property type="component" value="Unassembled WGS sequence"/>
</dbReference>
<sequence>MSTRDLWLSAGAAALADEGPDAVRIDRLAVRVGLSKGSFHHHFSGIGGYRAALLERLEQMQVALLGAVSTELAALTPVDALRSLPARLDELVDADLDRALRAWAVGHREAGDTVERIDRARLEFLEALWRRVVADPSRAHAAALLPHLLLIGAGSVHPPLDSASRQALFDLLPDLLPHV</sequence>
<evidence type="ECO:0000256" key="1">
    <source>
        <dbReference type="ARBA" id="ARBA00023125"/>
    </source>
</evidence>
<evidence type="ECO:0000256" key="2">
    <source>
        <dbReference type="PROSITE-ProRule" id="PRU00335"/>
    </source>
</evidence>
<keyword evidence="5" id="KW-1185">Reference proteome</keyword>
<dbReference type="RefSeq" id="WP_218602699.1">
    <property type="nucleotide sequence ID" value="NZ_JADQDJ010000079.1"/>
</dbReference>
<proteinExistence type="predicted"/>
<dbReference type="Pfam" id="PF00440">
    <property type="entry name" value="TetR_N"/>
    <property type="match status" value="1"/>
</dbReference>
<accession>A0ABS6UYV1</accession>
<reference evidence="4 5" key="1">
    <citation type="submission" date="2020-11" db="EMBL/GenBank/DDBJ databases">
        <title>Pseudonocardia abyssalis sp. nov. and Pseudonocardia oceani sp. nov., description and phylogenomic analysis of two novel actinomycetes isolated from the deep Southern Ocean.</title>
        <authorList>
            <person name="Parra J."/>
        </authorList>
    </citation>
    <scope>NUCLEOTIDE SEQUENCE [LARGE SCALE GENOMIC DNA]</scope>
    <source>
        <strain evidence="4 5">KRD-168</strain>
    </source>
</reference>
<protein>
    <submittedName>
        <fullName evidence="4">TetR/AcrR family transcriptional regulator</fullName>
    </submittedName>
</protein>
<dbReference type="InterPro" id="IPR001647">
    <property type="entry name" value="HTH_TetR"/>
</dbReference>
<feature type="domain" description="HTH tetR-type" evidence="3">
    <location>
        <begin position="1"/>
        <end position="61"/>
    </location>
</feature>
<evidence type="ECO:0000259" key="3">
    <source>
        <dbReference type="PROSITE" id="PS50977"/>
    </source>
</evidence>